<organism evidence="1 2">
    <name type="scientific">Xyrichtys novacula</name>
    <name type="common">Pearly razorfish</name>
    <name type="synonym">Hemipteronotus novacula</name>
    <dbReference type="NCBI Taxonomy" id="13765"/>
    <lineage>
        <taxon>Eukaryota</taxon>
        <taxon>Metazoa</taxon>
        <taxon>Chordata</taxon>
        <taxon>Craniata</taxon>
        <taxon>Vertebrata</taxon>
        <taxon>Euteleostomi</taxon>
        <taxon>Actinopterygii</taxon>
        <taxon>Neopterygii</taxon>
        <taxon>Teleostei</taxon>
        <taxon>Neoteleostei</taxon>
        <taxon>Acanthomorphata</taxon>
        <taxon>Eupercaria</taxon>
        <taxon>Labriformes</taxon>
        <taxon>Labridae</taxon>
        <taxon>Xyrichtys</taxon>
    </lineage>
</organism>
<dbReference type="AlphaFoldDB" id="A0AAV1GYY0"/>
<reference evidence="1" key="1">
    <citation type="submission" date="2023-08" db="EMBL/GenBank/DDBJ databases">
        <authorList>
            <person name="Alioto T."/>
            <person name="Alioto T."/>
            <person name="Gomez Garrido J."/>
        </authorList>
    </citation>
    <scope>NUCLEOTIDE SEQUENCE</scope>
</reference>
<keyword evidence="1" id="KW-0812">Transmembrane</keyword>
<evidence type="ECO:0000313" key="1">
    <source>
        <dbReference type="EMBL" id="CAJ1077267.1"/>
    </source>
</evidence>
<keyword evidence="2" id="KW-1185">Reference proteome</keyword>
<protein>
    <submittedName>
        <fullName evidence="1">Leucine-rich repeat transmembrane protein FLRT2</fullName>
    </submittedName>
</protein>
<gene>
    <name evidence="1" type="ORF">XNOV1_A022280</name>
</gene>
<name>A0AAV1GYY0_XYRNO</name>
<sequence length="50" mass="5185">MARGGSGGGHFGECVLTVLAECGEGKEGSAITLLLPPPLFSVLMRSRRLI</sequence>
<dbReference type="Proteomes" id="UP001178508">
    <property type="component" value="Chromosome 17"/>
</dbReference>
<dbReference type="EMBL" id="OY660880">
    <property type="protein sequence ID" value="CAJ1077267.1"/>
    <property type="molecule type" value="Genomic_DNA"/>
</dbReference>
<accession>A0AAV1GYY0</accession>
<keyword evidence="1" id="KW-0472">Membrane</keyword>
<evidence type="ECO:0000313" key="2">
    <source>
        <dbReference type="Proteomes" id="UP001178508"/>
    </source>
</evidence>
<proteinExistence type="predicted"/>